<feature type="compositionally biased region" description="Acidic residues" evidence="1">
    <location>
        <begin position="85"/>
        <end position="96"/>
    </location>
</feature>
<dbReference type="HOGENOM" id="CLU_383091_0_0_1"/>
<evidence type="ECO:0000313" key="3">
    <source>
        <dbReference type="Proteomes" id="UP000054032"/>
    </source>
</evidence>
<feature type="region of interest" description="Disordered" evidence="1">
    <location>
        <begin position="1"/>
        <end position="176"/>
    </location>
</feature>
<feature type="region of interest" description="Disordered" evidence="1">
    <location>
        <begin position="464"/>
        <end position="505"/>
    </location>
</feature>
<evidence type="ECO:0000313" key="2">
    <source>
        <dbReference type="EMBL" id="EUC39923.1"/>
    </source>
</evidence>
<dbReference type="Proteomes" id="UP000054032">
    <property type="component" value="Unassembled WGS sequence"/>
</dbReference>
<feature type="compositionally biased region" description="Basic and acidic residues" evidence="1">
    <location>
        <begin position="115"/>
        <end position="151"/>
    </location>
</feature>
<dbReference type="GeneID" id="19117749"/>
<keyword evidence="3" id="KW-1185">Reference proteome</keyword>
<dbReference type="EMBL" id="KI964221">
    <property type="protein sequence ID" value="EUC39923.1"/>
    <property type="molecule type" value="Genomic_DNA"/>
</dbReference>
<dbReference type="AlphaFoldDB" id="W6YQY8"/>
<proteinExistence type="predicted"/>
<feature type="compositionally biased region" description="Basic and acidic residues" evidence="1">
    <location>
        <begin position="75"/>
        <end position="84"/>
    </location>
</feature>
<sequence>MALVASKNIEKMTSEDHQTHIGKANAKTSGGKEDKRDEGKKEEPSQRGESSSASSGSGPSHSTQRARNHKIAPKSNRDATHNDDSDPFDWDPDAESFVDRDGQPVIITKPQPTKLSDDPAEEKTRSEAAKAKRAEEEEEEKKEIMAEEAARQKLLAQGREENRKKRHGGSNTQRPPSIERQWRQLYTNVKTWWGNDGKPLGRTQKAPIQKIQERIEKECERIVKENYSDAGDVEREKKNLLKEYRFPVETLHGLISTAAVALHDVQELEQNGSEKEKEALAEEQESLVKGVAILTEFLKEHQIPAQCVVTQHAREMFDTIVNRNEKTRTQYVSTIEELNRPTSDQQDAWTIAVPEMRKALNVIDIDDRTSASAGKLQTHINAMESQNTILERQNTEQGIEATTNSLPLAFFQRMQQQWINGEQEKLNHTRTDLIKTLKSQSLAKSLDPSLLKQTNGKMEAMEYSSNPLNTTEPSLTESSIRSPPSTGVEETPSSSERLANSKPEYSAKEKDYLSMQFGEVDVIKMPDYSDGKTEFGDLVATRLCRTGNPRFSRFILRAGTEKSEHYQVIRGSDLGPGGAEALQDYDDGSSHFTFDLWKRKNELKTNGIEAIGPCVVMCRAEDYKPGSRTRRPDTYVKIMYIDNTIDWVTRTEMIQLTGKKYAEKKLAILEEGYKEKTKFLEAHKKAGLHPDTKQPLDPKDRGSTPWLFLEGGMPGGIDAKSTDNEEDLDGDMMEGIEIRL</sequence>
<feature type="compositionally biased region" description="Basic and acidic residues" evidence="1">
    <location>
        <begin position="30"/>
        <end position="46"/>
    </location>
</feature>
<feature type="compositionally biased region" description="Polar residues" evidence="1">
    <location>
        <begin position="464"/>
        <end position="485"/>
    </location>
</feature>
<dbReference type="KEGG" id="bor:COCMIDRAFT_10080"/>
<accession>W6YQY8</accession>
<dbReference type="RefSeq" id="XP_007693550.1">
    <property type="nucleotide sequence ID" value="XM_007695360.1"/>
</dbReference>
<dbReference type="OrthoDB" id="3800332at2759"/>
<organism evidence="2 3">
    <name type="scientific">Bipolaris oryzae ATCC 44560</name>
    <dbReference type="NCBI Taxonomy" id="930090"/>
    <lineage>
        <taxon>Eukaryota</taxon>
        <taxon>Fungi</taxon>
        <taxon>Dikarya</taxon>
        <taxon>Ascomycota</taxon>
        <taxon>Pezizomycotina</taxon>
        <taxon>Dothideomycetes</taxon>
        <taxon>Pleosporomycetidae</taxon>
        <taxon>Pleosporales</taxon>
        <taxon>Pleosporineae</taxon>
        <taxon>Pleosporaceae</taxon>
        <taxon>Bipolaris</taxon>
    </lineage>
</organism>
<feature type="compositionally biased region" description="Low complexity" evidence="1">
    <location>
        <begin position="47"/>
        <end position="62"/>
    </location>
</feature>
<evidence type="ECO:0000256" key="1">
    <source>
        <dbReference type="SAM" id="MobiDB-lite"/>
    </source>
</evidence>
<feature type="compositionally biased region" description="Basic and acidic residues" evidence="1">
    <location>
        <begin position="8"/>
        <end position="19"/>
    </location>
</feature>
<gene>
    <name evidence="2" type="ORF">COCMIDRAFT_10080</name>
</gene>
<reference evidence="2 3" key="1">
    <citation type="journal article" date="2013" name="PLoS Genet.">
        <title>Comparative genome structure, secondary metabolite, and effector coding capacity across Cochliobolus pathogens.</title>
        <authorList>
            <person name="Condon B.J."/>
            <person name="Leng Y."/>
            <person name="Wu D."/>
            <person name="Bushley K.E."/>
            <person name="Ohm R.A."/>
            <person name="Otillar R."/>
            <person name="Martin J."/>
            <person name="Schackwitz W."/>
            <person name="Grimwood J."/>
            <person name="MohdZainudin N."/>
            <person name="Xue C."/>
            <person name="Wang R."/>
            <person name="Manning V.A."/>
            <person name="Dhillon B."/>
            <person name="Tu Z.J."/>
            <person name="Steffenson B.J."/>
            <person name="Salamov A."/>
            <person name="Sun H."/>
            <person name="Lowry S."/>
            <person name="LaButti K."/>
            <person name="Han J."/>
            <person name="Copeland A."/>
            <person name="Lindquist E."/>
            <person name="Barry K."/>
            <person name="Schmutz J."/>
            <person name="Baker S.E."/>
            <person name="Ciuffetti L.M."/>
            <person name="Grigoriev I.V."/>
            <person name="Zhong S."/>
            <person name="Turgeon B.G."/>
        </authorList>
    </citation>
    <scope>NUCLEOTIDE SEQUENCE [LARGE SCALE GENOMIC DNA]</scope>
    <source>
        <strain evidence="2 3">ATCC 44560</strain>
    </source>
</reference>
<name>W6YQY8_COCMI</name>
<protein>
    <submittedName>
        <fullName evidence="2">Uncharacterized protein</fullName>
    </submittedName>
</protein>
<dbReference type="eggNOG" id="ENOG502TFA7">
    <property type="taxonomic scope" value="Eukaryota"/>
</dbReference>